<dbReference type="Gene3D" id="4.10.410.40">
    <property type="match status" value="1"/>
</dbReference>
<gene>
    <name evidence="1" type="ORF">NCTC4670_01626</name>
</gene>
<organism evidence="1 2">
    <name type="scientific">Streptococcus dysgalactiae subsp. dysgalactiae</name>
    <dbReference type="NCBI Taxonomy" id="99822"/>
    <lineage>
        <taxon>Bacteria</taxon>
        <taxon>Bacillati</taxon>
        <taxon>Bacillota</taxon>
        <taxon>Bacilli</taxon>
        <taxon>Lactobacillales</taxon>
        <taxon>Streptococcaceae</taxon>
        <taxon>Streptococcus</taxon>
    </lineage>
</organism>
<dbReference type="InterPro" id="IPR011855">
    <property type="entry name" value="Phgtail_TP901_1"/>
</dbReference>
<name>A0A380JYS3_STRDY</name>
<dbReference type="Pfam" id="PF06199">
    <property type="entry name" value="Phage_tail_2"/>
    <property type="match status" value="1"/>
</dbReference>
<dbReference type="Proteomes" id="UP000254797">
    <property type="component" value="Unassembled WGS sequence"/>
</dbReference>
<evidence type="ECO:0000313" key="1">
    <source>
        <dbReference type="EMBL" id="SUN50749.1"/>
    </source>
</evidence>
<dbReference type="NCBIfam" id="TIGR02126">
    <property type="entry name" value="phgtail_TP901_1"/>
    <property type="match status" value="1"/>
</dbReference>
<protein>
    <submittedName>
        <fullName evidence="1">Phage tail protein</fullName>
    </submittedName>
</protein>
<dbReference type="PRINTS" id="PR01997">
    <property type="entry name" value="MTP2FAMILY"/>
</dbReference>
<dbReference type="EMBL" id="UHFG01000004">
    <property type="protein sequence ID" value="SUN50749.1"/>
    <property type="molecule type" value="Genomic_DNA"/>
</dbReference>
<sequence>MAELIQGKSFLLFFRRFADAETQNAAKLKFQTEHSIKMEKETEATKTKDGVVNSLSDGENTIDIKSLAYKEDKKTTAAWKDLRKWFKAGDLVEVWQVDLTSEDSENYEVEYFQGYFKSFEISAPADGKVELSANYAINGNGVEGKDTLTEEQKQAVANIQYEYAKMEAAKKKEKNFEM</sequence>
<reference evidence="1 2" key="1">
    <citation type="submission" date="2018-06" db="EMBL/GenBank/DDBJ databases">
        <authorList>
            <consortium name="Pathogen Informatics"/>
            <person name="Doyle S."/>
        </authorList>
    </citation>
    <scope>NUCLEOTIDE SEQUENCE [LARGE SCALE GENOMIC DNA]</scope>
    <source>
        <strain evidence="1 2">NCTC4670</strain>
    </source>
</reference>
<proteinExistence type="predicted"/>
<dbReference type="RefSeq" id="WP_115246447.1">
    <property type="nucleotide sequence ID" value="NZ_UHFG01000004.1"/>
</dbReference>
<accession>A0A380JYS3</accession>
<dbReference type="PRINTS" id="PR01998">
    <property type="entry name" value="MTP2STAPHYLO"/>
</dbReference>
<evidence type="ECO:0000313" key="2">
    <source>
        <dbReference type="Proteomes" id="UP000254797"/>
    </source>
</evidence>
<dbReference type="AlphaFoldDB" id="A0A380JYS3"/>
<dbReference type="InterPro" id="IPR022345">
    <property type="entry name" value="Phage_69_Orf23_MTP"/>
</dbReference>